<dbReference type="RefSeq" id="WP_358357125.1">
    <property type="nucleotide sequence ID" value="NZ_JBEZFP010000065.1"/>
</dbReference>
<name>A0ABV3DL88_9ACTN</name>
<evidence type="ECO:0000313" key="1">
    <source>
        <dbReference type="EMBL" id="MEU8136531.1"/>
    </source>
</evidence>
<proteinExistence type="predicted"/>
<keyword evidence="2" id="KW-1185">Reference proteome</keyword>
<organism evidence="1 2">
    <name type="scientific">Streptodolium elevatio</name>
    <dbReference type="NCBI Taxonomy" id="3157996"/>
    <lineage>
        <taxon>Bacteria</taxon>
        <taxon>Bacillati</taxon>
        <taxon>Actinomycetota</taxon>
        <taxon>Actinomycetes</taxon>
        <taxon>Kitasatosporales</taxon>
        <taxon>Streptomycetaceae</taxon>
        <taxon>Streptodolium</taxon>
    </lineage>
</organism>
<sequence>MSSALGYIGRSGGDNKAGVHKIMLVSAVDDRPLVSHGRVYVVDRDADYPVQGDEILIGAVASVKPSALALLSAGNDFYPAVRLELWDGQPVLPPGRWDAVETTNLTLLHGKIRLANSVGMQYLEPGFAIPPGNYAVRVCCRGRERAPHGEEIPQHVPLDPQEHWLIQFSPESLTEF</sequence>
<comment type="caution">
    <text evidence="1">The sequence shown here is derived from an EMBL/GenBank/DDBJ whole genome shotgun (WGS) entry which is preliminary data.</text>
</comment>
<dbReference type="EMBL" id="JBEZFP010000065">
    <property type="protein sequence ID" value="MEU8136531.1"/>
    <property type="molecule type" value="Genomic_DNA"/>
</dbReference>
<evidence type="ECO:0000313" key="2">
    <source>
        <dbReference type="Proteomes" id="UP001551482"/>
    </source>
</evidence>
<protein>
    <submittedName>
        <fullName evidence="1">Uncharacterized protein</fullName>
    </submittedName>
</protein>
<reference evidence="1 2" key="1">
    <citation type="submission" date="2024-06" db="EMBL/GenBank/DDBJ databases">
        <title>The Natural Products Discovery Center: Release of the First 8490 Sequenced Strains for Exploring Actinobacteria Biosynthetic Diversity.</title>
        <authorList>
            <person name="Kalkreuter E."/>
            <person name="Kautsar S.A."/>
            <person name="Yang D."/>
            <person name="Bader C.D."/>
            <person name="Teijaro C.N."/>
            <person name="Fluegel L."/>
            <person name="Davis C.M."/>
            <person name="Simpson J.R."/>
            <person name="Lauterbach L."/>
            <person name="Steele A.D."/>
            <person name="Gui C."/>
            <person name="Meng S."/>
            <person name="Li G."/>
            <person name="Viehrig K."/>
            <person name="Ye F."/>
            <person name="Su P."/>
            <person name="Kiefer A.F."/>
            <person name="Nichols A."/>
            <person name="Cepeda A.J."/>
            <person name="Yan W."/>
            <person name="Fan B."/>
            <person name="Jiang Y."/>
            <person name="Adhikari A."/>
            <person name="Zheng C.-J."/>
            <person name="Schuster L."/>
            <person name="Cowan T.M."/>
            <person name="Smanski M.J."/>
            <person name="Chevrette M.G."/>
            <person name="De Carvalho L.P.S."/>
            <person name="Shen B."/>
        </authorList>
    </citation>
    <scope>NUCLEOTIDE SEQUENCE [LARGE SCALE GENOMIC DNA]</scope>
    <source>
        <strain evidence="1 2">NPDC048946</strain>
    </source>
</reference>
<dbReference type="Proteomes" id="UP001551482">
    <property type="component" value="Unassembled WGS sequence"/>
</dbReference>
<accession>A0ABV3DL88</accession>
<gene>
    <name evidence="1" type="ORF">AB0C36_23840</name>
</gene>